<name>A0A6A0GT91_HYAAZ</name>
<dbReference type="Pfam" id="PF20700">
    <property type="entry name" value="Mutator"/>
    <property type="match status" value="1"/>
</dbReference>
<dbReference type="InterPro" id="IPR049012">
    <property type="entry name" value="Mutator_transp_dom"/>
</dbReference>
<comment type="caution">
    <text evidence="2">The sequence shown here is derived from an EMBL/GenBank/DDBJ whole genome shotgun (WGS) entry which is preliminary data.</text>
</comment>
<reference evidence="2" key="3">
    <citation type="submission" date="2019-06" db="EMBL/GenBank/DDBJ databases">
        <authorList>
            <person name="Poynton C."/>
            <person name="Hasenbein S."/>
            <person name="Benoit J.B."/>
            <person name="Sepulveda M.S."/>
            <person name="Poelchau M.F."/>
            <person name="Murali S.C."/>
            <person name="Chen S."/>
            <person name="Glastad K.M."/>
            <person name="Werren J.H."/>
            <person name="Vineis J.H."/>
            <person name="Bowen J.L."/>
            <person name="Friedrich M."/>
            <person name="Jones J."/>
            <person name="Robertson H.M."/>
            <person name="Feyereisen R."/>
            <person name="Mechler-Hickson A."/>
            <person name="Mathers N."/>
            <person name="Lee C.E."/>
            <person name="Colbourne J.K."/>
            <person name="Biales A."/>
            <person name="Johnston J.S."/>
            <person name="Wellborn G.A."/>
            <person name="Rosendale A.J."/>
            <person name="Cridge A.G."/>
            <person name="Munoz-Torres M.C."/>
            <person name="Bain P.A."/>
            <person name="Manny A.R."/>
            <person name="Major K.M."/>
            <person name="Lambert F.N."/>
            <person name="Vulpe C.D."/>
            <person name="Tuck P."/>
            <person name="Blalock B.J."/>
            <person name="Lin Y.-Y."/>
            <person name="Smith M.E."/>
            <person name="Ochoa-Acuna H."/>
            <person name="Chen M.-J.M."/>
            <person name="Childers C.P."/>
            <person name="Qu J."/>
            <person name="Dugan S."/>
            <person name="Lee S.L."/>
            <person name="Chao H."/>
            <person name="Dinh H."/>
            <person name="Han Y."/>
            <person name="Doddapaneni H."/>
            <person name="Worley K.C."/>
            <person name="Muzny D.M."/>
            <person name="Gibbs R.A."/>
            <person name="Richards S."/>
        </authorList>
    </citation>
    <scope>NUCLEOTIDE SEQUENCE</scope>
    <source>
        <strain evidence="2">HAZT.00-mixed</strain>
        <tissue evidence="2">Whole organism</tissue>
    </source>
</reference>
<reference evidence="2" key="1">
    <citation type="submission" date="2014-08" db="EMBL/GenBank/DDBJ databases">
        <authorList>
            <person name="Murali S."/>
            <person name="Richards S."/>
            <person name="Bandaranaike D."/>
            <person name="Bellair M."/>
            <person name="Blankenburg K."/>
            <person name="Chao H."/>
            <person name="Dinh H."/>
            <person name="Doddapaneni H."/>
            <person name="Dugan-Rocha S."/>
            <person name="Elkadiri S."/>
            <person name="Gnanaolivu R."/>
            <person name="Hughes D."/>
            <person name="Lee S."/>
            <person name="Li M."/>
            <person name="Ming W."/>
            <person name="Munidasa M."/>
            <person name="Muniz J."/>
            <person name="Nguyen L."/>
            <person name="Osuji N."/>
            <person name="Pu L.-L."/>
            <person name="Puazo M."/>
            <person name="Skinner E."/>
            <person name="Qu C."/>
            <person name="Quiroz J."/>
            <person name="Raj R."/>
            <person name="Weissenberger G."/>
            <person name="Xin Y."/>
            <person name="Zou X."/>
            <person name="Han Y."/>
            <person name="Worley K."/>
            <person name="Muzny D."/>
            <person name="Gibbs R."/>
        </authorList>
    </citation>
    <scope>NUCLEOTIDE SEQUENCE</scope>
    <source>
        <strain evidence="2">HAZT.00-mixed</strain>
        <tissue evidence="2">Whole organism</tissue>
    </source>
</reference>
<protein>
    <recommendedName>
        <fullName evidence="1">Mutator-like transposase domain-containing protein</fullName>
    </recommendedName>
</protein>
<organism evidence="2">
    <name type="scientific">Hyalella azteca</name>
    <name type="common">Amphipod</name>
    <dbReference type="NCBI Taxonomy" id="294128"/>
    <lineage>
        <taxon>Eukaryota</taxon>
        <taxon>Metazoa</taxon>
        <taxon>Ecdysozoa</taxon>
        <taxon>Arthropoda</taxon>
        <taxon>Crustacea</taxon>
        <taxon>Multicrustacea</taxon>
        <taxon>Malacostraca</taxon>
        <taxon>Eumalacostraca</taxon>
        <taxon>Peracarida</taxon>
        <taxon>Amphipoda</taxon>
        <taxon>Senticaudata</taxon>
        <taxon>Talitrida</taxon>
        <taxon>Talitroidea</taxon>
        <taxon>Hyalellidae</taxon>
        <taxon>Hyalella</taxon>
    </lineage>
</organism>
<gene>
    <name evidence="2" type="ORF">HAZT_HAZT009259</name>
</gene>
<sequence>MIAALKHASSERGTYKEGNEFLDLDVSFDGTWMTRGHKSHIGIGCVIEWNTGFVVDFEVLSNFCQSCFTKQRTLSPEEFAHWKVTHRNCKKNFDGKSGAMEKEAATRIWSRSTQLGLRYVTFLSDGDSAAYKAVTELNDGAGPYDVPVEKEECINHVSKISCTPTFSFIISFISF</sequence>
<dbReference type="AlphaFoldDB" id="A0A6A0GT91"/>
<reference evidence="2" key="2">
    <citation type="journal article" date="2018" name="Environ. Sci. Technol.">
        <title>The Toxicogenome of Hyalella azteca: A Model for Sediment Ecotoxicology and Evolutionary Toxicology.</title>
        <authorList>
            <person name="Poynton H.C."/>
            <person name="Hasenbein S."/>
            <person name="Benoit J.B."/>
            <person name="Sepulveda M.S."/>
            <person name="Poelchau M.F."/>
            <person name="Hughes D.S.T."/>
            <person name="Murali S.C."/>
            <person name="Chen S."/>
            <person name="Glastad K.M."/>
            <person name="Goodisman M.A.D."/>
            <person name="Werren J.H."/>
            <person name="Vineis J.H."/>
            <person name="Bowen J.L."/>
            <person name="Friedrich M."/>
            <person name="Jones J."/>
            <person name="Robertson H.M."/>
            <person name="Feyereisen R."/>
            <person name="Mechler-Hickson A."/>
            <person name="Mathers N."/>
            <person name="Lee C.E."/>
            <person name="Colbourne J.K."/>
            <person name="Biales A."/>
            <person name="Johnston J.S."/>
            <person name="Wellborn G.A."/>
            <person name="Rosendale A.J."/>
            <person name="Cridge A.G."/>
            <person name="Munoz-Torres M.C."/>
            <person name="Bain P.A."/>
            <person name="Manny A.R."/>
            <person name="Major K.M."/>
            <person name="Lambert F.N."/>
            <person name="Vulpe C.D."/>
            <person name="Tuck P."/>
            <person name="Blalock B.J."/>
            <person name="Lin Y.Y."/>
            <person name="Smith M.E."/>
            <person name="Ochoa-Acuna H."/>
            <person name="Chen M.M."/>
            <person name="Childers C.P."/>
            <person name="Qu J."/>
            <person name="Dugan S."/>
            <person name="Lee S.L."/>
            <person name="Chao H."/>
            <person name="Dinh H."/>
            <person name="Han Y."/>
            <person name="Doddapaneni H."/>
            <person name="Worley K.C."/>
            <person name="Muzny D.M."/>
            <person name="Gibbs R.A."/>
            <person name="Richards S."/>
        </authorList>
    </citation>
    <scope>NUCLEOTIDE SEQUENCE</scope>
    <source>
        <strain evidence="2">HAZT.00-mixed</strain>
        <tissue evidence="2">Whole organism</tissue>
    </source>
</reference>
<accession>A0A6A0GT91</accession>
<feature type="domain" description="Mutator-like transposase" evidence="1">
    <location>
        <begin position="7"/>
        <end position="165"/>
    </location>
</feature>
<dbReference type="Proteomes" id="UP000711488">
    <property type="component" value="Unassembled WGS sequence"/>
</dbReference>
<proteinExistence type="predicted"/>
<evidence type="ECO:0000313" key="2">
    <source>
        <dbReference type="EMBL" id="KAA0187431.1"/>
    </source>
</evidence>
<dbReference type="EMBL" id="JQDR03014896">
    <property type="protein sequence ID" value="KAA0187431.1"/>
    <property type="molecule type" value="Genomic_DNA"/>
</dbReference>
<evidence type="ECO:0000259" key="1">
    <source>
        <dbReference type="Pfam" id="PF20700"/>
    </source>
</evidence>